<dbReference type="InterPro" id="IPR006694">
    <property type="entry name" value="Fatty_acid_hydroxylase"/>
</dbReference>
<feature type="transmembrane region" description="Helical" evidence="7">
    <location>
        <begin position="85"/>
        <end position="103"/>
    </location>
</feature>
<dbReference type="InterPro" id="IPR051689">
    <property type="entry name" value="Sterol_desaturase/TMEM195"/>
</dbReference>
<organism evidence="9 10">
    <name type="scientific">Caballeronia udeis</name>
    <dbReference type="NCBI Taxonomy" id="1232866"/>
    <lineage>
        <taxon>Bacteria</taxon>
        <taxon>Pseudomonadati</taxon>
        <taxon>Pseudomonadota</taxon>
        <taxon>Betaproteobacteria</taxon>
        <taxon>Burkholderiales</taxon>
        <taxon>Burkholderiaceae</taxon>
        <taxon>Caballeronia</taxon>
    </lineage>
</organism>
<evidence type="ECO:0000256" key="3">
    <source>
        <dbReference type="ARBA" id="ARBA00022989"/>
    </source>
</evidence>
<dbReference type="GO" id="GO:0008610">
    <property type="term" value="P:lipid biosynthetic process"/>
    <property type="evidence" value="ECO:0007669"/>
    <property type="project" value="InterPro"/>
</dbReference>
<evidence type="ECO:0000256" key="4">
    <source>
        <dbReference type="ARBA" id="ARBA00023002"/>
    </source>
</evidence>
<dbReference type="PANTHER" id="PTHR21624">
    <property type="entry name" value="STEROL DESATURASE-RELATED PROTEIN"/>
    <property type="match status" value="1"/>
</dbReference>
<dbReference type="GO" id="GO:0005506">
    <property type="term" value="F:iron ion binding"/>
    <property type="evidence" value="ECO:0007669"/>
    <property type="project" value="InterPro"/>
</dbReference>
<keyword evidence="5" id="KW-0443">Lipid metabolism</keyword>
<feature type="transmembrane region" description="Helical" evidence="7">
    <location>
        <begin position="142"/>
        <end position="168"/>
    </location>
</feature>
<dbReference type="GO" id="GO:0006643">
    <property type="term" value="P:membrane lipid metabolic process"/>
    <property type="evidence" value="ECO:0007669"/>
    <property type="project" value="TreeGrafter"/>
</dbReference>
<keyword evidence="4" id="KW-0560">Oxidoreductase</keyword>
<feature type="transmembrane region" description="Helical" evidence="7">
    <location>
        <begin position="9"/>
        <end position="30"/>
    </location>
</feature>
<proteinExistence type="predicted"/>
<keyword evidence="6 7" id="KW-0472">Membrane</keyword>
<dbReference type="GO" id="GO:0016020">
    <property type="term" value="C:membrane"/>
    <property type="evidence" value="ECO:0007669"/>
    <property type="project" value="GOC"/>
</dbReference>
<dbReference type="GO" id="GO:0012505">
    <property type="term" value="C:endomembrane system"/>
    <property type="evidence" value="ECO:0007669"/>
    <property type="project" value="UniProtKB-SubCell"/>
</dbReference>
<keyword evidence="3 7" id="KW-1133">Transmembrane helix</keyword>
<evidence type="ECO:0000256" key="6">
    <source>
        <dbReference type="ARBA" id="ARBA00023136"/>
    </source>
</evidence>
<evidence type="ECO:0000313" key="10">
    <source>
        <dbReference type="Proteomes" id="UP000054683"/>
    </source>
</evidence>
<evidence type="ECO:0000256" key="1">
    <source>
        <dbReference type="ARBA" id="ARBA00004127"/>
    </source>
</evidence>
<reference evidence="9 10" key="1">
    <citation type="submission" date="2016-01" db="EMBL/GenBank/DDBJ databases">
        <authorList>
            <person name="Oliw E.H."/>
        </authorList>
    </citation>
    <scope>NUCLEOTIDE SEQUENCE [LARGE SCALE GENOMIC DNA]</scope>
    <source>
        <strain evidence="9">LMG 27134</strain>
    </source>
</reference>
<dbReference type="Proteomes" id="UP000054683">
    <property type="component" value="Unassembled WGS sequence"/>
</dbReference>
<feature type="domain" description="Fatty acid hydroxylase" evidence="8">
    <location>
        <begin position="88"/>
        <end position="221"/>
    </location>
</feature>
<keyword evidence="2 7" id="KW-0812">Transmembrane</keyword>
<dbReference type="Pfam" id="PF04116">
    <property type="entry name" value="FA_hydroxylase"/>
    <property type="match status" value="1"/>
</dbReference>
<dbReference type="GO" id="GO:0050479">
    <property type="term" value="F:glyceryl-ether monooxygenase activity"/>
    <property type="evidence" value="ECO:0007669"/>
    <property type="project" value="TreeGrafter"/>
</dbReference>
<name>A0A158FW68_9BURK</name>
<evidence type="ECO:0000256" key="2">
    <source>
        <dbReference type="ARBA" id="ARBA00022692"/>
    </source>
</evidence>
<evidence type="ECO:0000313" key="9">
    <source>
        <dbReference type="EMBL" id="SAL23917.1"/>
    </source>
</evidence>
<feature type="transmembrane region" description="Helical" evidence="7">
    <location>
        <begin position="50"/>
        <end position="73"/>
    </location>
</feature>
<protein>
    <submittedName>
        <fullName evidence="9">Sterol desaturase-like protein</fullName>
    </submittedName>
</protein>
<feature type="transmembrane region" description="Helical" evidence="7">
    <location>
        <begin position="368"/>
        <end position="386"/>
    </location>
</feature>
<comment type="subcellular location">
    <subcellularLocation>
        <location evidence="1">Endomembrane system</location>
        <topology evidence="1">Multi-pass membrane protein</topology>
    </subcellularLocation>
</comment>
<evidence type="ECO:0000259" key="8">
    <source>
        <dbReference type="Pfam" id="PF04116"/>
    </source>
</evidence>
<evidence type="ECO:0000256" key="7">
    <source>
        <dbReference type="SAM" id="Phobius"/>
    </source>
</evidence>
<gene>
    <name evidence="9" type="ORF">AWB69_01693</name>
</gene>
<dbReference type="PANTHER" id="PTHR21624:SF1">
    <property type="entry name" value="ALKYLGLYCEROL MONOOXYGENASE"/>
    <property type="match status" value="1"/>
</dbReference>
<feature type="transmembrane region" description="Helical" evidence="7">
    <location>
        <begin position="341"/>
        <end position="361"/>
    </location>
</feature>
<accession>A0A158FW68</accession>
<dbReference type="AlphaFoldDB" id="A0A158FW68"/>
<evidence type="ECO:0000256" key="5">
    <source>
        <dbReference type="ARBA" id="ARBA00023098"/>
    </source>
</evidence>
<sequence length="388" mass="43713">MLRLCVDKIIVFILPVFVVLIGAEFAYGWFRQRNTYRLSDALSSLSQGLISQLLALVTQLFQIGLYAIVFNALTSTPNVKFWDTWYGWLIAIVLFDFFDYWLHRAGHECAVMWAAHVVHHQSQHFNFSTALRQESTVVLIGWIFYLPIAVIGVPPEQFGLAGLIVLLYQFWIHTEHVGKLGWFDRVFSSPSNHRVHHAVNDQYINKNYGGMFVIWDRMFGTFAEEGEPCVYGTRTPLRSWDPGWAIFAEYWSLVQATRQARGADKWRIWLKPPGWRPSDSSVDLPGDIQAKSSAPAFDLDAASRLYGESLASGAAIFAVVQFALMMGATAIYLWYAEELSYSTELGLTAIVVAGLWALGAYLQRRVSVIPVILVDLAGVAAAVLMFRA</sequence>
<dbReference type="EMBL" id="FCOK02000008">
    <property type="protein sequence ID" value="SAL23917.1"/>
    <property type="molecule type" value="Genomic_DNA"/>
</dbReference>
<feature type="transmembrane region" description="Helical" evidence="7">
    <location>
        <begin position="314"/>
        <end position="335"/>
    </location>
</feature>